<proteinExistence type="predicted"/>
<evidence type="ECO:0008006" key="2">
    <source>
        <dbReference type="Google" id="ProtNLM"/>
    </source>
</evidence>
<sequence>MADIHSEGFDDATQIKLKILKEYLKEWLPVFLRKKEKFWTDIFIYDFFAGEGFDTNGNPGSPIIILEELLKYQNGIKKENLNLKVILNDIDESKIKKLESVIRAKNFELDIKFLNQDFTVLFNEIYPEMVSNGNDRLPRFMFIDQYGVKYVTKDIFNKLAELKRTDFLFFISSHFVKRFSELTEFKKYIEISKADFDLTKPYQCHRVVFDYFKDMIPKHKELYLAPFSLQKENTSNVYGLIFGSHNLLGIEKFLKLAWKLDGNAGEANFNIDEAILEGQTFDLFNPDTRAKKLQFFEKELKEQIKEKKINTLKGIYTFAFNYGCLPIHANVVLKEMKEKGLIKKDIKLVSSNIHKLEGNIYLK</sequence>
<evidence type="ECO:0000313" key="1">
    <source>
        <dbReference type="EMBL" id="VAV84676.1"/>
    </source>
</evidence>
<dbReference type="InterPro" id="IPR031009">
    <property type="entry name" value="Tcm_partner"/>
</dbReference>
<dbReference type="NCBIfam" id="TIGR04474">
    <property type="entry name" value="tcm_partner"/>
    <property type="match status" value="1"/>
</dbReference>
<reference evidence="1" key="1">
    <citation type="submission" date="2018-06" db="EMBL/GenBank/DDBJ databases">
        <authorList>
            <person name="Zhirakovskaya E."/>
        </authorList>
    </citation>
    <scope>NUCLEOTIDE SEQUENCE</scope>
</reference>
<name>A0A3B0R6F4_9ZZZZ</name>
<organism evidence="1">
    <name type="scientific">hydrothermal vent metagenome</name>
    <dbReference type="NCBI Taxonomy" id="652676"/>
    <lineage>
        <taxon>unclassified sequences</taxon>
        <taxon>metagenomes</taxon>
        <taxon>ecological metagenomes</taxon>
    </lineage>
</organism>
<dbReference type="EMBL" id="UOEB01000177">
    <property type="protein sequence ID" value="VAV84676.1"/>
    <property type="molecule type" value="Genomic_DNA"/>
</dbReference>
<protein>
    <recommendedName>
        <fullName evidence="2">Three-Cys-motif partner protein TcmP</fullName>
    </recommendedName>
</protein>
<dbReference type="AlphaFoldDB" id="A0A3B0R6F4"/>
<accession>A0A3B0R6F4</accession>
<gene>
    <name evidence="1" type="ORF">MNBD_BACTEROID02-1744</name>
</gene>